<feature type="coiled-coil region" evidence="1">
    <location>
        <begin position="399"/>
        <end position="458"/>
    </location>
</feature>
<dbReference type="OrthoDB" id="10421027at2759"/>
<dbReference type="EMBL" id="GG738940">
    <property type="protein sequence ID" value="EFC36129.1"/>
    <property type="molecule type" value="Genomic_DNA"/>
</dbReference>
<name>D2W471_NAEGR</name>
<dbReference type="VEuPathDB" id="AmoebaDB:NAEGRDRAFT_54560"/>
<feature type="region of interest" description="Disordered" evidence="2">
    <location>
        <begin position="1"/>
        <end position="101"/>
    </location>
</feature>
<evidence type="ECO:0000313" key="3">
    <source>
        <dbReference type="EMBL" id="EFC36129.1"/>
    </source>
</evidence>
<feature type="compositionally biased region" description="Polar residues" evidence="2">
    <location>
        <begin position="55"/>
        <end position="94"/>
    </location>
</feature>
<dbReference type="RefSeq" id="XP_002668873.1">
    <property type="nucleotide sequence ID" value="XM_002668827.1"/>
</dbReference>
<feature type="compositionally biased region" description="Polar residues" evidence="2">
    <location>
        <begin position="20"/>
        <end position="32"/>
    </location>
</feature>
<feature type="compositionally biased region" description="Basic and acidic residues" evidence="2">
    <location>
        <begin position="180"/>
        <end position="196"/>
    </location>
</feature>
<keyword evidence="1" id="KW-0175">Coiled coil</keyword>
<dbReference type="InParanoid" id="D2W471"/>
<feature type="region of interest" description="Disordered" evidence="2">
    <location>
        <begin position="254"/>
        <end position="313"/>
    </location>
</feature>
<dbReference type="KEGG" id="ngr:NAEGRDRAFT_54560"/>
<organism evidence="4">
    <name type="scientific">Naegleria gruberi</name>
    <name type="common">Amoeba</name>
    <dbReference type="NCBI Taxonomy" id="5762"/>
    <lineage>
        <taxon>Eukaryota</taxon>
        <taxon>Discoba</taxon>
        <taxon>Heterolobosea</taxon>
        <taxon>Tetramitia</taxon>
        <taxon>Eutetramitia</taxon>
        <taxon>Vahlkampfiidae</taxon>
        <taxon>Naegleria</taxon>
    </lineage>
</organism>
<feature type="compositionally biased region" description="Acidic residues" evidence="2">
    <location>
        <begin position="260"/>
        <end position="283"/>
    </location>
</feature>
<evidence type="ECO:0000256" key="2">
    <source>
        <dbReference type="SAM" id="MobiDB-lite"/>
    </source>
</evidence>
<protein>
    <submittedName>
        <fullName evidence="3">Predicted protein</fullName>
    </submittedName>
</protein>
<dbReference type="GeneID" id="8860457"/>
<evidence type="ECO:0000313" key="4">
    <source>
        <dbReference type="Proteomes" id="UP000006671"/>
    </source>
</evidence>
<accession>D2W471</accession>
<feature type="region of interest" description="Disordered" evidence="2">
    <location>
        <begin position="176"/>
        <end position="196"/>
    </location>
</feature>
<keyword evidence="4" id="KW-1185">Reference proteome</keyword>
<dbReference type="Proteomes" id="UP000006671">
    <property type="component" value="Unassembled WGS sequence"/>
</dbReference>
<feature type="coiled-coil region" evidence="1">
    <location>
        <begin position="204"/>
        <end position="231"/>
    </location>
</feature>
<evidence type="ECO:0000256" key="1">
    <source>
        <dbReference type="SAM" id="Coils"/>
    </source>
</evidence>
<reference evidence="3 4" key="1">
    <citation type="journal article" date="2010" name="Cell">
        <title>The genome of Naegleria gruberi illuminates early eukaryotic versatility.</title>
        <authorList>
            <person name="Fritz-Laylin L.K."/>
            <person name="Prochnik S.E."/>
            <person name="Ginger M.L."/>
            <person name="Dacks J.B."/>
            <person name="Carpenter M.L."/>
            <person name="Field M.C."/>
            <person name="Kuo A."/>
            <person name="Paredez A."/>
            <person name="Chapman J."/>
            <person name="Pham J."/>
            <person name="Shu S."/>
            <person name="Neupane R."/>
            <person name="Cipriano M."/>
            <person name="Mancuso J."/>
            <person name="Tu H."/>
            <person name="Salamov A."/>
            <person name="Lindquist E."/>
            <person name="Shapiro H."/>
            <person name="Lucas S."/>
            <person name="Grigoriev I.V."/>
            <person name="Cande W.Z."/>
            <person name="Fulton C."/>
            <person name="Rokhsar D.S."/>
            <person name="Dawson S.C."/>
        </authorList>
    </citation>
    <scope>NUCLEOTIDE SEQUENCE [LARGE SCALE GENOMIC DNA]</scope>
    <source>
        <strain evidence="3 4">NEG-M</strain>
    </source>
</reference>
<dbReference type="AlphaFoldDB" id="D2W471"/>
<dbReference type="OMA" id="RYNKETH"/>
<gene>
    <name evidence="3" type="ORF">NAEGRDRAFT_54560</name>
</gene>
<proteinExistence type="predicted"/>
<sequence>MLDRNSVSHHYAHLPPTPQLPATSSISNNGNGFTRKPSKYLNNIPPPNNLIVAFQPSTSNGSIQNNINPHHQQYNHSHQPSTHYNLSPPGTSVGSGIPTLLQPIQTTNGKNLLVKRSSANQLLPSLQTEKSNGNILRSISPTPQTKNFVSSNTTQVHNNITSNKSFNDTRGRAETSLGFYEEKKPKSKEKEGSEDKERLYTKYIEKLSQELDKKKRKIKELTLEIKKLNQMHISNDIDQKLIRFRSGMNMNGEGGHTYFEDTESSSSDEEEIEEMFPEQDDKEDSLKGNKLSPFSTPKSKKDSPIIDSINASRDREVKELEAQIKSWKDTADKLKDELTSTRSEFVQYKISAENEASKLLKEIQRANSSQNFEEETKVIFYKNLASHYESENKKNLVMNEKLQTELRNEKSSGNELEDLVVKQQKNFSDYQDKTSRELSECRKELDRLRRILKMSKNSDDSFIEDDEMSATFQK</sequence>